<name>A0ACA9QGA9_9GLOM</name>
<evidence type="ECO:0000313" key="2">
    <source>
        <dbReference type="Proteomes" id="UP000789525"/>
    </source>
</evidence>
<organism evidence="1 2">
    <name type="scientific">Acaulospora colombiana</name>
    <dbReference type="NCBI Taxonomy" id="27376"/>
    <lineage>
        <taxon>Eukaryota</taxon>
        <taxon>Fungi</taxon>
        <taxon>Fungi incertae sedis</taxon>
        <taxon>Mucoromycota</taxon>
        <taxon>Glomeromycotina</taxon>
        <taxon>Glomeromycetes</taxon>
        <taxon>Diversisporales</taxon>
        <taxon>Acaulosporaceae</taxon>
        <taxon>Acaulospora</taxon>
    </lineage>
</organism>
<accession>A0ACA9QGA9</accession>
<feature type="non-terminal residue" evidence="1">
    <location>
        <position position="1"/>
    </location>
</feature>
<protein>
    <submittedName>
        <fullName evidence="1">9263_t:CDS:1</fullName>
    </submittedName>
</protein>
<feature type="non-terminal residue" evidence="1">
    <location>
        <position position="231"/>
    </location>
</feature>
<evidence type="ECO:0000313" key="1">
    <source>
        <dbReference type="EMBL" id="CAG8750668.1"/>
    </source>
</evidence>
<proteinExistence type="predicted"/>
<dbReference type="EMBL" id="CAJVPT010052994">
    <property type="protein sequence ID" value="CAG8750668.1"/>
    <property type="molecule type" value="Genomic_DNA"/>
</dbReference>
<comment type="caution">
    <text evidence="1">The sequence shown here is derived from an EMBL/GenBank/DDBJ whole genome shotgun (WGS) entry which is preliminary data.</text>
</comment>
<sequence>RRSKMNPFQSMVVALCSDVSLTVDALSVSSSVATVRKAVLDAITKTLKDTPNSSETTEQRYGRFIALGDLCQKLLTTNPHATTQKPQEESLFHIAKLMLEKGFVSSLSAVLAEVDLAHPMASLVTTKVSIKIGRVTEKADGPSTVPDRPADFSTDSEAESMVTDTEEALDPYSTSALGMYGGEAEAAFAEVEEPLDDEEEDDIEMDYAEDDFVSEDSEDEDDPEEMDATTG</sequence>
<dbReference type="Proteomes" id="UP000789525">
    <property type="component" value="Unassembled WGS sequence"/>
</dbReference>
<keyword evidence="2" id="KW-1185">Reference proteome</keyword>
<gene>
    <name evidence="1" type="ORF">ACOLOM_LOCUS12680</name>
</gene>
<reference evidence="1" key="1">
    <citation type="submission" date="2021-06" db="EMBL/GenBank/DDBJ databases">
        <authorList>
            <person name="Kallberg Y."/>
            <person name="Tangrot J."/>
            <person name="Rosling A."/>
        </authorList>
    </citation>
    <scope>NUCLEOTIDE SEQUENCE</scope>
    <source>
        <strain evidence="1">CL356</strain>
    </source>
</reference>